<comment type="caution">
    <text evidence="1">The sequence shown here is derived from an EMBL/GenBank/DDBJ whole genome shotgun (WGS) entry which is preliminary data.</text>
</comment>
<organism evidence="1 2">
    <name type="scientific">Clostridium botulinum</name>
    <dbReference type="NCBI Taxonomy" id="1491"/>
    <lineage>
        <taxon>Bacteria</taxon>
        <taxon>Bacillati</taxon>
        <taxon>Bacillota</taxon>
        <taxon>Clostridia</taxon>
        <taxon>Eubacteriales</taxon>
        <taxon>Clostridiaceae</taxon>
        <taxon>Clostridium</taxon>
    </lineage>
</organism>
<accession>A0A846J902</accession>
<evidence type="ECO:0000313" key="1">
    <source>
        <dbReference type="EMBL" id="NFJ08517.1"/>
    </source>
</evidence>
<proteinExistence type="predicted"/>
<dbReference type="EMBL" id="SWQE01000004">
    <property type="protein sequence ID" value="NFJ08517.1"/>
    <property type="molecule type" value="Genomic_DNA"/>
</dbReference>
<dbReference type="AlphaFoldDB" id="A0A846J902"/>
<evidence type="ECO:0000313" key="2">
    <source>
        <dbReference type="Proteomes" id="UP000480039"/>
    </source>
</evidence>
<name>A0A846J902_CLOBO</name>
<dbReference type="Proteomes" id="UP000480039">
    <property type="component" value="Unassembled WGS sequence"/>
</dbReference>
<gene>
    <name evidence="1" type="ORF">FC871_08485</name>
</gene>
<sequence length="111" mass="12232">MVTAGESITFTDSNNILTDMTLESNITNANLKQNGNTITITPNENSNSGMITHGKVPQNAAGTSIIYKKLQEQYMVQFHLEGSKTKLLSSLSKQDNSLWENSNHLSIIRTC</sequence>
<reference evidence="1 2" key="1">
    <citation type="submission" date="2019-04" db="EMBL/GenBank/DDBJ databases">
        <title>Genome sequencing of Clostridium botulinum Groups I-IV and Clostridium butyricum.</title>
        <authorList>
            <person name="Brunt J."/>
            <person name="Van Vliet A.H.M."/>
            <person name="Stringer S.C."/>
            <person name="Carter A.T."/>
            <person name="Peck M.W."/>
        </authorList>
    </citation>
    <scope>NUCLEOTIDE SEQUENCE [LARGE SCALE GENOMIC DNA]</scope>
    <source>
        <strain evidence="1 2">Colworth BL30</strain>
    </source>
</reference>
<protein>
    <submittedName>
        <fullName evidence="1">Uncharacterized protein</fullName>
    </submittedName>
</protein>